<evidence type="ECO:0000313" key="3">
    <source>
        <dbReference type="Proteomes" id="UP000654471"/>
    </source>
</evidence>
<gene>
    <name evidence="2" type="ORF">GCM10010211_13030</name>
</gene>
<accession>A0ABQ2URD1</accession>
<proteinExistence type="predicted"/>
<comment type="caution">
    <text evidence="2">The sequence shown here is derived from an EMBL/GenBank/DDBJ whole genome shotgun (WGS) entry which is preliminary data.</text>
</comment>
<keyword evidence="3" id="KW-1185">Reference proteome</keyword>
<evidence type="ECO:0000256" key="1">
    <source>
        <dbReference type="SAM" id="MobiDB-lite"/>
    </source>
</evidence>
<evidence type="ECO:0000313" key="2">
    <source>
        <dbReference type="EMBL" id="GGU50145.1"/>
    </source>
</evidence>
<reference evidence="3" key="1">
    <citation type="journal article" date="2019" name="Int. J. Syst. Evol. Microbiol.">
        <title>The Global Catalogue of Microorganisms (GCM) 10K type strain sequencing project: providing services to taxonomists for standard genome sequencing and annotation.</title>
        <authorList>
            <consortium name="The Broad Institute Genomics Platform"/>
            <consortium name="The Broad Institute Genome Sequencing Center for Infectious Disease"/>
            <person name="Wu L."/>
            <person name="Ma J."/>
        </authorList>
    </citation>
    <scope>NUCLEOTIDE SEQUENCE [LARGE SCALE GENOMIC DNA]</scope>
    <source>
        <strain evidence="3">JCM 3399</strain>
    </source>
</reference>
<feature type="region of interest" description="Disordered" evidence="1">
    <location>
        <begin position="329"/>
        <end position="352"/>
    </location>
</feature>
<organism evidence="2 3">
    <name type="scientific">Streptomyces albospinus</name>
    <dbReference type="NCBI Taxonomy" id="285515"/>
    <lineage>
        <taxon>Bacteria</taxon>
        <taxon>Bacillati</taxon>
        <taxon>Actinomycetota</taxon>
        <taxon>Actinomycetes</taxon>
        <taxon>Kitasatosporales</taxon>
        <taxon>Streptomycetaceae</taxon>
        <taxon>Streptomyces</taxon>
    </lineage>
</organism>
<dbReference type="EMBL" id="BMRP01000003">
    <property type="protein sequence ID" value="GGU50145.1"/>
    <property type="molecule type" value="Genomic_DNA"/>
</dbReference>
<protein>
    <submittedName>
        <fullName evidence="2">Uncharacterized protein</fullName>
    </submittedName>
</protein>
<feature type="region of interest" description="Disordered" evidence="1">
    <location>
        <begin position="29"/>
        <end position="49"/>
    </location>
</feature>
<sequence>MAERFTAQVAADVAGDDLRRLVGDLPAAARDVRGEHDAGGGQQPGAGRDRLLGEDVEAGAGQLPGFQGVADRVVVQQHAPGAVDEHRAARHRGELVAADHAGGLRGDPGVQRDDAGAGEEVVEGDLLGDAGQCFGAHVGVVDEDAGAHGVQDLGDAAADGAEADQADGGAVDLDAAVVVVVVVAAPDAAAQVGVGVADAAGGGQQQGEGVFGGGGGVAAGGVADGDAVPGGGFEVGVDRAAAAGAEELEVGAVGEDALGERAVFGDADLDALEGLDHLVLGAGRLDDLGDRAERGVRPAELELAYLQGRVAGRLAYGRAEQARADEVVAGGEDGGGHATTSRRSAVHAHGKHLSMIRSLRSLMRGASPQWR</sequence>
<dbReference type="Proteomes" id="UP000654471">
    <property type="component" value="Unassembled WGS sequence"/>
</dbReference>
<name>A0ABQ2URD1_9ACTN</name>